<name>A0ABP8PVR5_9GAMM</name>
<evidence type="ECO:0000313" key="2">
    <source>
        <dbReference type="Proteomes" id="UP001501321"/>
    </source>
</evidence>
<accession>A0ABP8PVR5</accession>
<dbReference type="EMBL" id="BAABFC010000001">
    <property type="protein sequence ID" value="GAA4493359.1"/>
    <property type="molecule type" value="Genomic_DNA"/>
</dbReference>
<dbReference type="RefSeq" id="WP_345009432.1">
    <property type="nucleotide sequence ID" value="NZ_BAABFC010000001.1"/>
</dbReference>
<comment type="caution">
    <text evidence="1">The sequence shown here is derived from an EMBL/GenBank/DDBJ whole genome shotgun (WGS) entry which is preliminary data.</text>
</comment>
<protein>
    <submittedName>
        <fullName evidence="1">Uncharacterized protein</fullName>
    </submittedName>
</protein>
<dbReference type="Proteomes" id="UP001501321">
    <property type="component" value="Unassembled WGS sequence"/>
</dbReference>
<gene>
    <name evidence="1" type="ORF">GCM10023095_03450</name>
</gene>
<evidence type="ECO:0000313" key="1">
    <source>
        <dbReference type="EMBL" id="GAA4493359.1"/>
    </source>
</evidence>
<reference evidence="2" key="1">
    <citation type="journal article" date="2019" name="Int. J. Syst. Evol. Microbiol.">
        <title>The Global Catalogue of Microorganisms (GCM) 10K type strain sequencing project: providing services to taxonomists for standard genome sequencing and annotation.</title>
        <authorList>
            <consortium name="The Broad Institute Genomics Platform"/>
            <consortium name="The Broad Institute Genome Sequencing Center for Infectious Disease"/>
            <person name="Wu L."/>
            <person name="Ma J."/>
        </authorList>
    </citation>
    <scope>NUCLEOTIDE SEQUENCE [LARGE SCALE GENOMIC DNA]</scope>
    <source>
        <strain evidence="2">JCM 32226</strain>
    </source>
</reference>
<proteinExistence type="predicted"/>
<organism evidence="1 2">
    <name type="scientific">Pseudaeromonas paramecii</name>
    <dbReference type="NCBI Taxonomy" id="2138166"/>
    <lineage>
        <taxon>Bacteria</taxon>
        <taxon>Pseudomonadati</taxon>
        <taxon>Pseudomonadota</taxon>
        <taxon>Gammaproteobacteria</taxon>
        <taxon>Aeromonadales</taxon>
        <taxon>Aeromonadaceae</taxon>
        <taxon>Pseudaeromonas</taxon>
    </lineage>
</organism>
<keyword evidence="2" id="KW-1185">Reference proteome</keyword>
<sequence>MTYDYFIQFLTQYDTDQIPKGAVTFRTALQVGDVIQLEEDGEYHLVRLITHSPAGATLHLSGKGQNIADLLLCEPEFTDLDFRCDASQPVDVIRLWQQMSR</sequence>